<accession>A0A1R2B6Y7</accession>
<dbReference type="SUPFAM" id="SSF50104">
    <property type="entry name" value="Translation proteins SH3-like domain"/>
    <property type="match status" value="1"/>
</dbReference>
<evidence type="ECO:0000256" key="3">
    <source>
        <dbReference type="ARBA" id="ARBA00023274"/>
    </source>
</evidence>
<dbReference type="InterPro" id="IPR018259">
    <property type="entry name" value="Ribosomal_eL21_CS"/>
</dbReference>
<dbReference type="GO" id="GO:0005840">
    <property type="term" value="C:ribosome"/>
    <property type="evidence" value="ECO:0007669"/>
    <property type="project" value="UniProtKB-KW"/>
</dbReference>
<protein>
    <recommendedName>
        <fullName evidence="6">60S ribosomal protein L21</fullName>
    </recommendedName>
</protein>
<dbReference type="InterPro" id="IPR001147">
    <property type="entry name" value="Ribosomal_eL21"/>
</dbReference>
<dbReference type="GO" id="GO:1990904">
    <property type="term" value="C:ribonucleoprotein complex"/>
    <property type="evidence" value="ECO:0007669"/>
    <property type="project" value="UniProtKB-KW"/>
</dbReference>
<dbReference type="PANTHER" id="PTHR20981">
    <property type="entry name" value="60S RIBOSOMAL PROTEIN L21"/>
    <property type="match status" value="1"/>
</dbReference>
<sequence>MPHHRGYRAKTRDLFSRPFRRHGQAPLGKLMANFHRGDFVDIKVDGSVHKGMPYKFYHGRTGRVFNVTPHAIGIIVNKQVRSRIVKKKIHARPEHIQLSRCREEFLKRVKANELAKKEGKTDKLRRQPKGPIEGHFVDAKASKIVQQSPPLYKLII</sequence>
<dbReference type="InterPro" id="IPR008991">
    <property type="entry name" value="Translation_prot_SH3-like_sf"/>
</dbReference>
<dbReference type="Gene3D" id="2.30.30.70">
    <property type="entry name" value="Ribosomal protein L21"/>
    <property type="match status" value="1"/>
</dbReference>
<keyword evidence="5" id="KW-1185">Reference proteome</keyword>
<evidence type="ECO:0000313" key="4">
    <source>
        <dbReference type="EMBL" id="OMJ72506.1"/>
    </source>
</evidence>
<comment type="caution">
    <text evidence="4">The sequence shown here is derived from an EMBL/GenBank/DDBJ whole genome shotgun (WGS) entry which is preliminary data.</text>
</comment>
<evidence type="ECO:0000256" key="1">
    <source>
        <dbReference type="ARBA" id="ARBA00008427"/>
    </source>
</evidence>
<evidence type="ECO:0008006" key="6">
    <source>
        <dbReference type="Google" id="ProtNLM"/>
    </source>
</evidence>
<dbReference type="FunFam" id="2.30.30.70:FF:000001">
    <property type="entry name" value="60S ribosomal protein L21"/>
    <property type="match status" value="1"/>
</dbReference>
<organism evidence="4 5">
    <name type="scientific">Stentor coeruleus</name>
    <dbReference type="NCBI Taxonomy" id="5963"/>
    <lineage>
        <taxon>Eukaryota</taxon>
        <taxon>Sar</taxon>
        <taxon>Alveolata</taxon>
        <taxon>Ciliophora</taxon>
        <taxon>Postciliodesmatophora</taxon>
        <taxon>Heterotrichea</taxon>
        <taxon>Heterotrichida</taxon>
        <taxon>Stentoridae</taxon>
        <taxon>Stentor</taxon>
    </lineage>
</organism>
<dbReference type="PROSITE" id="PS01171">
    <property type="entry name" value="RIBOSOMAL_L21E"/>
    <property type="match status" value="1"/>
</dbReference>
<dbReference type="InterPro" id="IPR036948">
    <property type="entry name" value="Ribosomal_eL21_sf"/>
</dbReference>
<comment type="similarity">
    <text evidence="1">Belongs to the eukaryotic ribosomal protein eL21 family.</text>
</comment>
<gene>
    <name evidence="4" type="ORF">SteCoe_29025</name>
</gene>
<proteinExistence type="inferred from homology"/>
<dbReference type="Proteomes" id="UP000187209">
    <property type="component" value="Unassembled WGS sequence"/>
</dbReference>
<dbReference type="OrthoDB" id="307981at2759"/>
<dbReference type="Pfam" id="PF01157">
    <property type="entry name" value="Ribosomal_L21e"/>
    <property type="match status" value="1"/>
</dbReference>
<dbReference type="GO" id="GO:0006412">
    <property type="term" value="P:translation"/>
    <property type="evidence" value="ECO:0007669"/>
    <property type="project" value="InterPro"/>
</dbReference>
<keyword evidence="2" id="KW-0689">Ribosomal protein</keyword>
<dbReference type="GO" id="GO:0003735">
    <property type="term" value="F:structural constituent of ribosome"/>
    <property type="evidence" value="ECO:0007669"/>
    <property type="project" value="InterPro"/>
</dbReference>
<dbReference type="EMBL" id="MPUH01000895">
    <property type="protein sequence ID" value="OMJ72506.1"/>
    <property type="molecule type" value="Genomic_DNA"/>
</dbReference>
<evidence type="ECO:0000313" key="5">
    <source>
        <dbReference type="Proteomes" id="UP000187209"/>
    </source>
</evidence>
<name>A0A1R2B6Y7_9CILI</name>
<dbReference type="Gene3D" id="6.10.250.3260">
    <property type="match status" value="1"/>
</dbReference>
<keyword evidence="3" id="KW-0687">Ribonucleoprotein</keyword>
<dbReference type="AlphaFoldDB" id="A0A1R2B6Y7"/>
<reference evidence="4 5" key="1">
    <citation type="submission" date="2016-11" db="EMBL/GenBank/DDBJ databases">
        <title>The macronuclear genome of Stentor coeruleus: a giant cell with tiny introns.</title>
        <authorList>
            <person name="Slabodnick M."/>
            <person name="Ruby J.G."/>
            <person name="Reiff S.B."/>
            <person name="Swart E.C."/>
            <person name="Gosai S."/>
            <person name="Prabakaran S."/>
            <person name="Witkowska E."/>
            <person name="Larue G.E."/>
            <person name="Fisher S."/>
            <person name="Freeman R.M."/>
            <person name="Gunawardena J."/>
            <person name="Chu W."/>
            <person name="Stover N.A."/>
            <person name="Gregory B.D."/>
            <person name="Nowacki M."/>
            <person name="Derisi J."/>
            <person name="Roy S.W."/>
            <person name="Marshall W.F."/>
            <person name="Sood P."/>
        </authorList>
    </citation>
    <scope>NUCLEOTIDE SEQUENCE [LARGE SCALE GENOMIC DNA]</scope>
    <source>
        <strain evidence="4">WM001</strain>
    </source>
</reference>
<evidence type="ECO:0000256" key="2">
    <source>
        <dbReference type="ARBA" id="ARBA00022980"/>
    </source>
</evidence>